<evidence type="ECO:0000313" key="2">
    <source>
        <dbReference type="EMBL" id="SVE53842.1"/>
    </source>
</evidence>
<name>A0A383EAE0_9ZZZZ</name>
<gene>
    <name evidence="2" type="ORF">METZ01_LOCUS506696</name>
</gene>
<feature type="non-terminal residue" evidence="2">
    <location>
        <position position="102"/>
    </location>
</feature>
<dbReference type="Pfam" id="PF19878">
    <property type="entry name" value="DUF6351"/>
    <property type="match status" value="1"/>
</dbReference>
<sequence>MVCDCLAIGRYDVIVRVVVATALAAGIGACIVRGNNTVDGIYEMETLSGRPDMVTGGDALVVITGPSNVDRSDLRVTLGGSDITSIFRSDDSNDPHRLIGLV</sequence>
<proteinExistence type="predicted"/>
<evidence type="ECO:0000259" key="1">
    <source>
        <dbReference type="Pfam" id="PF19878"/>
    </source>
</evidence>
<organism evidence="2">
    <name type="scientific">marine metagenome</name>
    <dbReference type="NCBI Taxonomy" id="408172"/>
    <lineage>
        <taxon>unclassified sequences</taxon>
        <taxon>metagenomes</taxon>
        <taxon>ecological metagenomes</taxon>
    </lineage>
</organism>
<protein>
    <recommendedName>
        <fullName evidence="1">DUF6351 domain-containing protein</fullName>
    </recommendedName>
</protein>
<dbReference type="InterPro" id="IPR045556">
    <property type="entry name" value="DUF6351"/>
</dbReference>
<feature type="domain" description="DUF6351" evidence="1">
    <location>
        <begin position="44"/>
        <end position="102"/>
    </location>
</feature>
<accession>A0A383EAE0</accession>
<dbReference type="EMBL" id="UINC01224286">
    <property type="protein sequence ID" value="SVE53842.1"/>
    <property type="molecule type" value="Genomic_DNA"/>
</dbReference>
<reference evidence="2" key="1">
    <citation type="submission" date="2018-05" db="EMBL/GenBank/DDBJ databases">
        <authorList>
            <person name="Lanie J.A."/>
            <person name="Ng W.-L."/>
            <person name="Kazmierczak K.M."/>
            <person name="Andrzejewski T.M."/>
            <person name="Davidsen T.M."/>
            <person name="Wayne K.J."/>
            <person name="Tettelin H."/>
            <person name="Glass J.I."/>
            <person name="Rusch D."/>
            <person name="Podicherti R."/>
            <person name="Tsui H.-C.T."/>
            <person name="Winkler M.E."/>
        </authorList>
    </citation>
    <scope>NUCLEOTIDE SEQUENCE</scope>
</reference>
<dbReference type="AlphaFoldDB" id="A0A383EAE0"/>
<feature type="non-terminal residue" evidence="2">
    <location>
        <position position="1"/>
    </location>
</feature>